<dbReference type="GO" id="GO:0005634">
    <property type="term" value="C:nucleus"/>
    <property type="evidence" value="ECO:0007669"/>
    <property type="project" value="UniProtKB-SubCell"/>
</dbReference>
<evidence type="ECO:0000256" key="3">
    <source>
        <dbReference type="ARBA" id="ARBA00016937"/>
    </source>
</evidence>
<evidence type="ECO:0000313" key="12">
    <source>
        <dbReference type="EMBL" id="JAP57583.1"/>
    </source>
</evidence>
<evidence type="ECO:0000256" key="9">
    <source>
        <dbReference type="ARBA" id="ARBA00025599"/>
    </source>
</evidence>
<dbReference type="InterPro" id="IPR037431">
    <property type="entry name" value="REX4_DEDDh_dom"/>
</dbReference>
<dbReference type="AlphaFoldDB" id="A0A0X3Q0A1"/>
<name>A0A0X3Q0A1_SCHSO</name>
<dbReference type="GO" id="GO:0008408">
    <property type="term" value="F:3'-5' exonuclease activity"/>
    <property type="evidence" value="ECO:0007669"/>
    <property type="project" value="InterPro"/>
</dbReference>
<dbReference type="SUPFAM" id="SSF53098">
    <property type="entry name" value="Ribonuclease H-like"/>
    <property type="match status" value="1"/>
</dbReference>
<dbReference type="EMBL" id="GEEE01005642">
    <property type="protein sequence ID" value="JAP57583.1"/>
    <property type="molecule type" value="Transcribed_RNA"/>
</dbReference>
<evidence type="ECO:0000256" key="7">
    <source>
        <dbReference type="ARBA" id="ARBA00022839"/>
    </source>
</evidence>
<organism evidence="12">
    <name type="scientific">Schistocephalus solidus</name>
    <name type="common">Tapeworm</name>
    <dbReference type="NCBI Taxonomy" id="70667"/>
    <lineage>
        <taxon>Eukaryota</taxon>
        <taxon>Metazoa</taxon>
        <taxon>Spiralia</taxon>
        <taxon>Lophotrochozoa</taxon>
        <taxon>Platyhelminthes</taxon>
        <taxon>Cestoda</taxon>
        <taxon>Eucestoda</taxon>
        <taxon>Diphyllobothriidea</taxon>
        <taxon>Diphyllobothriidae</taxon>
        <taxon>Schistocephalus</taxon>
    </lineage>
</organism>
<dbReference type="InterPro" id="IPR047021">
    <property type="entry name" value="REXO1/3/4-like"/>
</dbReference>
<sequence length="386" mass="43491">MRPKAFENNTENTDKGWALHKKLRRTKARDKLHVTQKNHKSKRAVPLKRPEKPTSDRKRAKKSEMWFTGVPSALVRASQDAQDSTAPDLVKMKSFSGPTKRIAMDCEFVGVGFDGKESALARVSIVNQFGHLLMDEYVRPKERITDYRTAVSGITPAHMRPGGPAKDFDSVHQRVAELCKGRILVGHAVHNDLKVLMLSHPRRDIRDTAYYKPFKALFNDRIPSLKSLTERILGVKVQSAEHDSVEDARATMRLYTSVKRIWEAQIKAIKAGKSPKEVKKLAAHLRIPSVPSEVDADQIKPTSLAKIAFDVTSEFYSGIPSDGASSRDARVLPTYQNPDRLTAVRQAKPRVDGQGRRCSKNRARFLEKRKKLRKNKIFASSSSFLS</sequence>
<evidence type="ECO:0000256" key="4">
    <source>
        <dbReference type="ARBA" id="ARBA00022552"/>
    </source>
</evidence>
<dbReference type="GO" id="GO:0006364">
    <property type="term" value="P:rRNA processing"/>
    <property type="evidence" value="ECO:0007669"/>
    <property type="project" value="UniProtKB-KW"/>
</dbReference>
<dbReference type="Pfam" id="PF00929">
    <property type="entry name" value="RNase_T"/>
    <property type="match status" value="1"/>
</dbReference>
<keyword evidence="5" id="KW-0540">Nuclease</keyword>
<dbReference type="GO" id="GO:0003676">
    <property type="term" value="F:nucleic acid binding"/>
    <property type="evidence" value="ECO:0007669"/>
    <property type="project" value="InterPro"/>
</dbReference>
<evidence type="ECO:0000256" key="2">
    <source>
        <dbReference type="ARBA" id="ARBA00010489"/>
    </source>
</evidence>
<dbReference type="PANTHER" id="PTHR12801:SF45">
    <property type="entry name" value="RNA EXONUCLEASE 4"/>
    <property type="match status" value="1"/>
</dbReference>
<dbReference type="SMART" id="SM00479">
    <property type="entry name" value="EXOIII"/>
    <property type="match status" value="1"/>
</dbReference>
<comment type="similarity">
    <text evidence="2">Belongs to the REXO4 family.</text>
</comment>
<protein>
    <recommendedName>
        <fullName evidence="3">RNA exonuclease 4</fullName>
    </recommendedName>
</protein>
<evidence type="ECO:0000256" key="1">
    <source>
        <dbReference type="ARBA" id="ARBA00004123"/>
    </source>
</evidence>
<dbReference type="InterPro" id="IPR036397">
    <property type="entry name" value="RNaseH_sf"/>
</dbReference>
<keyword evidence="6" id="KW-0378">Hydrolase</keyword>
<accession>A0A0X3Q0A1</accession>
<evidence type="ECO:0000256" key="5">
    <source>
        <dbReference type="ARBA" id="ARBA00022722"/>
    </source>
</evidence>
<evidence type="ECO:0000256" key="6">
    <source>
        <dbReference type="ARBA" id="ARBA00022801"/>
    </source>
</evidence>
<feature type="compositionally biased region" description="Basic residues" evidence="10">
    <location>
        <begin position="26"/>
        <end position="46"/>
    </location>
</feature>
<feature type="compositionally biased region" description="Basic and acidic residues" evidence="10">
    <location>
        <begin position="48"/>
        <end position="57"/>
    </location>
</feature>
<gene>
    <name evidence="12" type="primary">REXO4</name>
    <name evidence="12" type="ORF">TR162813</name>
</gene>
<evidence type="ECO:0000259" key="11">
    <source>
        <dbReference type="SMART" id="SM00479"/>
    </source>
</evidence>
<dbReference type="GO" id="GO:0000027">
    <property type="term" value="P:ribosomal large subunit assembly"/>
    <property type="evidence" value="ECO:0007669"/>
    <property type="project" value="TreeGrafter"/>
</dbReference>
<evidence type="ECO:0000256" key="10">
    <source>
        <dbReference type="SAM" id="MobiDB-lite"/>
    </source>
</evidence>
<keyword evidence="7 12" id="KW-0269">Exonuclease</keyword>
<dbReference type="PANTHER" id="PTHR12801">
    <property type="entry name" value="RNA EXONUCLEASE REXO1 / RECO3 FAMILY MEMBER-RELATED"/>
    <property type="match status" value="1"/>
</dbReference>
<keyword evidence="4" id="KW-0698">rRNA processing</keyword>
<evidence type="ECO:0000256" key="8">
    <source>
        <dbReference type="ARBA" id="ARBA00023242"/>
    </source>
</evidence>
<feature type="region of interest" description="Disordered" evidence="10">
    <location>
        <begin position="26"/>
        <end position="62"/>
    </location>
</feature>
<dbReference type="Gene3D" id="3.30.420.10">
    <property type="entry name" value="Ribonuclease H-like superfamily/Ribonuclease H"/>
    <property type="match status" value="1"/>
</dbReference>
<dbReference type="CDD" id="cd06144">
    <property type="entry name" value="REX4_like"/>
    <property type="match status" value="1"/>
</dbReference>
<keyword evidence="8" id="KW-0539">Nucleus</keyword>
<reference evidence="12" key="1">
    <citation type="submission" date="2016-01" db="EMBL/GenBank/DDBJ databases">
        <title>Reference transcriptome for the parasite Schistocephalus solidus: insights into the molecular evolution of parasitism.</title>
        <authorList>
            <person name="Hebert F.O."/>
            <person name="Grambauer S."/>
            <person name="Barber I."/>
            <person name="Landry C.R."/>
            <person name="Aubin-Horth N."/>
        </authorList>
    </citation>
    <scope>NUCLEOTIDE SEQUENCE</scope>
</reference>
<comment type="subcellular location">
    <subcellularLocation>
        <location evidence="1">Nucleus</location>
    </subcellularLocation>
</comment>
<feature type="domain" description="Exonuclease" evidence="11">
    <location>
        <begin position="100"/>
        <end position="264"/>
    </location>
</feature>
<proteinExistence type="inferred from homology"/>
<dbReference type="FunFam" id="3.30.420.10:FF:000007">
    <property type="entry name" value="Interferon-stimulated exonuclease gene 20"/>
    <property type="match status" value="1"/>
</dbReference>
<comment type="function">
    <text evidence="9">Exoribonuclease involved in ribosome biosynthesis. Involved in the processing of ITS1, the internal transcribed spacer localized between the 18S and 5.8S rRNAs.</text>
</comment>
<dbReference type="InterPro" id="IPR013520">
    <property type="entry name" value="Ribonucl_H"/>
</dbReference>
<dbReference type="InterPro" id="IPR012337">
    <property type="entry name" value="RNaseH-like_sf"/>
</dbReference>